<evidence type="ECO:0000256" key="11">
    <source>
        <dbReference type="ARBA" id="ARBA00049406"/>
    </source>
</evidence>
<dbReference type="InterPro" id="IPR001926">
    <property type="entry name" value="TrpB-like_PALP"/>
</dbReference>
<evidence type="ECO:0000256" key="6">
    <source>
        <dbReference type="ARBA" id="ARBA00022624"/>
    </source>
</evidence>
<dbReference type="EC" id="4.3.1.19" evidence="5"/>
<dbReference type="CDD" id="cd04886">
    <property type="entry name" value="ACT_ThrD-II-like"/>
    <property type="match status" value="1"/>
</dbReference>
<dbReference type="NCBIfam" id="TIGR01127">
    <property type="entry name" value="ilvA_1Cterm"/>
    <property type="match status" value="1"/>
</dbReference>
<keyword evidence="8 13" id="KW-0456">Lyase</keyword>
<comment type="similarity">
    <text evidence="3">Belongs to the serine/threonine dehydratase family.</text>
</comment>
<evidence type="ECO:0000256" key="2">
    <source>
        <dbReference type="ARBA" id="ARBA00004810"/>
    </source>
</evidence>
<dbReference type="InterPro" id="IPR005789">
    <property type="entry name" value="Thr_deHydtase_catblc"/>
</dbReference>
<dbReference type="PANTHER" id="PTHR48078:SF6">
    <property type="entry name" value="L-THREONINE DEHYDRATASE CATABOLIC TDCB"/>
    <property type="match status" value="1"/>
</dbReference>
<dbReference type="InterPro" id="IPR000634">
    <property type="entry name" value="Ser/Thr_deHydtase_PyrdxlP-BS"/>
</dbReference>
<evidence type="ECO:0000313" key="14">
    <source>
        <dbReference type="Proteomes" id="UP000284605"/>
    </source>
</evidence>
<dbReference type="SUPFAM" id="SSF55021">
    <property type="entry name" value="ACT-like"/>
    <property type="match status" value="1"/>
</dbReference>
<organism evidence="13 14">
    <name type="scientific">Oleomonas cavernae</name>
    <dbReference type="NCBI Taxonomy" id="2320859"/>
    <lineage>
        <taxon>Bacteria</taxon>
        <taxon>Pseudomonadati</taxon>
        <taxon>Pseudomonadota</taxon>
        <taxon>Alphaproteobacteria</taxon>
        <taxon>Acetobacterales</taxon>
        <taxon>Acetobacteraceae</taxon>
        <taxon>Oleomonas</taxon>
    </lineage>
</organism>
<comment type="function">
    <text evidence="9">Catalyzes the anaerobic formation of alpha-ketobutyrate and ammonia from threonine in a two-step reaction. The first step involved a dehydration of threonine and a production of enamine intermediates (aminocrotonate), which tautomerizes to its imine form (iminobutyrate). Both intermediates are unstable and short-lived. The second step is the nonenzymatic hydrolysis of the enamine/imine intermediates to form 2-ketobutyrate and free ammonia. In the low water environment of the cell, the second step is accelerated by RidA. TdcB also dehydrates serine to yield pyruvate via analogous enamine/imine intermediates.</text>
</comment>
<evidence type="ECO:0000313" key="13">
    <source>
        <dbReference type="EMBL" id="RJF87645.1"/>
    </source>
</evidence>
<dbReference type="FunFam" id="3.40.50.1100:FF:000007">
    <property type="entry name" value="L-threonine dehydratase catabolic TdcB"/>
    <property type="match status" value="1"/>
</dbReference>
<dbReference type="CDD" id="cd01562">
    <property type="entry name" value="Thr-dehyd"/>
    <property type="match status" value="1"/>
</dbReference>
<comment type="cofactor">
    <cofactor evidence="1">
        <name>pyridoxal 5'-phosphate</name>
        <dbReference type="ChEBI" id="CHEBI:597326"/>
    </cofactor>
</comment>
<gene>
    <name evidence="13" type="ORF">D3874_11950</name>
</gene>
<proteinExistence type="inferred from homology"/>
<evidence type="ECO:0000256" key="5">
    <source>
        <dbReference type="ARBA" id="ARBA00012096"/>
    </source>
</evidence>
<keyword evidence="7" id="KW-0663">Pyridoxal phosphate</keyword>
<evidence type="ECO:0000256" key="8">
    <source>
        <dbReference type="ARBA" id="ARBA00023239"/>
    </source>
</evidence>
<evidence type="ECO:0000256" key="3">
    <source>
        <dbReference type="ARBA" id="ARBA00010869"/>
    </source>
</evidence>
<protein>
    <recommendedName>
        <fullName evidence="10">L-serine dehydratase</fullName>
        <ecNumber evidence="4">4.3.1.17</ecNumber>
        <ecNumber evidence="5">4.3.1.19</ecNumber>
    </recommendedName>
</protein>
<dbReference type="GO" id="GO:0009097">
    <property type="term" value="P:isoleucine biosynthetic process"/>
    <property type="evidence" value="ECO:0007669"/>
    <property type="project" value="UniProtKB-UniPathway"/>
</dbReference>
<dbReference type="GO" id="GO:0030170">
    <property type="term" value="F:pyridoxal phosphate binding"/>
    <property type="evidence" value="ECO:0007669"/>
    <property type="project" value="InterPro"/>
</dbReference>
<keyword evidence="6" id="KW-0100">Branched-chain amino acid biosynthesis</keyword>
<dbReference type="GO" id="GO:0006567">
    <property type="term" value="P:L-threonine catabolic process"/>
    <property type="evidence" value="ECO:0007669"/>
    <property type="project" value="InterPro"/>
</dbReference>
<keyword evidence="6" id="KW-0028">Amino-acid biosynthesis</keyword>
<evidence type="ECO:0000256" key="7">
    <source>
        <dbReference type="ARBA" id="ARBA00022898"/>
    </source>
</evidence>
<evidence type="ECO:0000256" key="4">
    <source>
        <dbReference type="ARBA" id="ARBA00012093"/>
    </source>
</evidence>
<dbReference type="EC" id="4.3.1.17" evidence="4"/>
<dbReference type="Pfam" id="PF00291">
    <property type="entry name" value="PALP"/>
    <property type="match status" value="1"/>
</dbReference>
<dbReference type="Gene3D" id="3.30.70.260">
    <property type="match status" value="1"/>
</dbReference>
<comment type="caution">
    <text evidence="13">The sequence shown here is derived from an EMBL/GenBank/DDBJ whole genome shotgun (WGS) entry which is preliminary data.</text>
</comment>
<dbReference type="NCBIfam" id="NF005600">
    <property type="entry name" value="PRK07334.1"/>
    <property type="match status" value="1"/>
</dbReference>
<dbReference type="GO" id="GO:0003941">
    <property type="term" value="F:L-serine ammonia-lyase activity"/>
    <property type="evidence" value="ECO:0007669"/>
    <property type="project" value="UniProtKB-EC"/>
</dbReference>
<evidence type="ECO:0000259" key="12">
    <source>
        <dbReference type="PROSITE" id="PS51671"/>
    </source>
</evidence>
<keyword evidence="6" id="KW-0412">Isoleucine biosynthesis</keyword>
<accession>A0A418WC94</accession>
<dbReference type="GO" id="GO:0004794">
    <property type="term" value="F:threonine deaminase activity"/>
    <property type="evidence" value="ECO:0007669"/>
    <property type="project" value="UniProtKB-EC"/>
</dbReference>
<dbReference type="PROSITE" id="PS51671">
    <property type="entry name" value="ACT"/>
    <property type="match status" value="1"/>
</dbReference>
<dbReference type="OrthoDB" id="9811476at2"/>
<dbReference type="SUPFAM" id="SSF53686">
    <property type="entry name" value="Tryptophan synthase beta subunit-like PLP-dependent enzymes"/>
    <property type="match status" value="1"/>
</dbReference>
<dbReference type="InterPro" id="IPR050147">
    <property type="entry name" value="Ser/Thr_Dehydratase"/>
</dbReference>
<dbReference type="RefSeq" id="WP_119778281.1">
    <property type="nucleotide sequence ID" value="NZ_QYUK01000011.1"/>
</dbReference>
<comment type="pathway">
    <text evidence="2">Amino-acid biosynthesis; L-isoleucine biosynthesis; 2-oxobutanoate from L-threonine: step 1/1.</text>
</comment>
<comment type="catalytic activity">
    <reaction evidence="11">
        <text>L-serine = pyruvate + NH4(+)</text>
        <dbReference type="Rhea" id="RHEA:19169"/>
        <dbReference type="ChEBI" id="CHEBI:15361"/>
        <dbReference type="ChEBI" id="CHEBI:28938"/>
        <dbReference type="ChEBI" id="CHEBI:33384"/>
        <dbReference type="EC" id="4.3.1.17"/>
    </reaction>
</comment>
<dbReference type="GO" id="GO:0006565">
    <property type="term" value="P:L-serine catabolic process"/>
    <property type="evidence" value="ECO:0007669"/>
    <property type="project" value="TreeGrafter"/>
</dbReference>
<dbReference type="InterPro" id="IPR036052">
    <property type="entry name" value="TrpB-like_PALP_sf"/>
</dbReference>
<dbReference type="EMBL" id="QYUK01000011">
    <property type="protein sequence ID" value="RJF87645.1"/>
    <property type="molecule type" value="Genomic_DNA"/>
</dbReference>
<dbReference type="Proteomes" id="UP000284605">
    <property type="component" value="Unassembled WGS sequence"/>
</dbReference>
<reference evidence="13 14" key="1">
    <citation type="submission" date="2018-09" db="EMBL/GenBank/DDBJ databases">
        <authorList>
            <person name="Zhu H."/>
        </authorList>
    </citation>
    <scope>NUCLEOTIDE SEQUENCE [LARGE SCALE GENOMIC DNA]</scope>
    <source>
        <strain evidence="13 14">K1W22B-8</strain>
    </source>
</reference>
<dbReference type="Gene3D" id="3.40.50.1100">
    <property type="match status" value="2"/>
</dbReference>
<evidence type="ECO:0000256" key="9">
    <source>
        <dbReference type="ARBA" id="ARBA00025594"/>
    </source>
</evidence>
<dbReference type="InterPro" id="IPR002912">
    <property type="entry name" value="ACT_dom"/>
</dbReference>
<keyword evidence="14" id="KW-1185">Reference proteome</keyword>
<feature type="domain" description="ACT" evidence="12">
    <location>
        <begin position="336"/>
        <end position="415"/>
    </location>
</feature>
<dbReference type="PANTHER" id="PTHR48078">
    <property type="entry name" value="THREONINE DEHYDRATASE, MITOCHONDRIAL-RELATED"/>
    <property type="match status" value="1"/>
</dbReference>
<dbReference type="AlphaFoldDB" id="A0A418WC94"/>
<evidence type="ECO:0000256" key="10">
    <source>
        <dbReference type="ARBA" id="ARBA00031418"/>
    </source>
</evidence>
<name>A0A418WC94_9PROT</name>
<evidence type="ECO:0000256" key="1">
    <source>
        <dbReference type="ARBA" id="ARBA00001933"/>
    </source>
</evidence>
<dbReference type="FunFam" id="3.40.50.1100:FF:000005">
    <property type="entry name" value="Threonine dehydratase catabolic"/>
    <property type="match status" value="1"/>
</dbReference>
<dbReference type="UniPathway" id="UPA00047">
    <property type="reaction ID" value="UER00054"/>
</dbReference>
<dbReference type="PROSITE" id="PS00165">
    <property type="entry name" value="DEHYDRATASE_SER_THR"/>
    <property type="match status" value="1"/>
</dbReference>
<dbReference type="InterPro" id="IPR045865">
    <property type="entry name" value="ACT-like_dom_sf"/>
</dbReference>
<sequence length="417" mass="43772">MTSLAPIPAPLPVTIDDVRQAAANLRGQIVETPTAFSRTLSQVTGARVHLKFENQQFTASFKDRGACYKLQSLSEAERRAGVIAVSAGNHAQGVAYHAARLGIPATIVMPRNTPFVKVRQTREHGARVVLEGEILSESFAAAKRIGAAEGLMLIHPFDDTRIIAGQGTVALEMLAEFPDLDCLVVPIGGGGLIAGVAIAAKAHNPGIEIIGVETALYPSMYHAMRGEPAQCGGATIAEGIAVKDAGQITLAICRELVAEIMLVSDADLERAIGLLLAIEKTVVEGAGAAGLAALLANPQRFSGKRVGLVLTGGNIDPRLLGEVIRRNLVREGRIAGLRVMISDSPGTLAKIASLIGEGGGNILEVSHQRLFLDVPVKNADLDLVVETRDAAHLDEIIASITTAGYPVRRLRSTDAAG</sequence>
<dbReference type="InterPro" id="IPR044561">
    <property type="entry name" value="ACT_ThrD-II-like"/>
</dbReference>